<evidence type="ECO:0000256" key="11">
    <source>
        <dbReference type="ARBA" id="ARBA00048212"/>
    </source>
</evidence>
<organism evidence="16 17">
    <name type="scientific">Thalassovita mangrovi</name>
    <dbReference type="NCBI Taxonomy" id="2692236"/>
    <lineage>
        <taxon>Bacteria</taxon>
        <taxon>Pseudomonadati</taxon>
        <taxon>Pseudomonadota</taxon>
        <taxon>Alphaproteobacteria</taxon>
        <taxon>Rhodobacterales</taxon>
        <taxon>Roseobacteraceae</taxon>
        <taxon>Thalassovita</taxon>
    </lineage>
</organism>
<evidence type="ECO:0000256" key="15">
    <source>
        <dbReference type="RuleBase" id="RU004516"/>
    </source>
</evidence>
<evidence type="ECO:0000256" key="4">
    <source>
        <dbReference type="ARBA" id="ARBA00004931"/>
    </source>
</evidence>
<gene>
    <name evidence="16" type="ORF">GR167_14290</name>
</gene>
<dbReference type="Gene3D" id="3.30.470.10">
    <property type="match status" value="1"/>
</dbReference>
<comment type="catalytic activity">
    <reaction evidence="12">
        <text>L-isoleucine + 2-oxoglutarate = (S)-3-methyl-2-oxopentanoate + L-glutamate</text>
        <dbReference type="Rhea" id="RHEA:24801"/>
        <dbReference type="ChEBI" id="CHEBI:16810"/>
        <dbReference type="ChEBI" id="CHEBI:29985"/>
        <dbReference type="ChEBI" id="CHEBI:35146"/>
        <dbReference type="ChEBI" id="CHEBI:58045"/>
        <dbReference type="EC" id="2.6.1.42"/>
    </reaction>
</comment>
<keyword evidence="10" id="KW-0100">Branched-chain amino acid biosynthesis</keyword>
<evidence type="ECO:0000256" key="14">
    <source>
        <dbReference type="RuleBase" id="RU004106"/>
    </source>
</evidence>
<evidence type="ECO:0000313" key="17">
    <source>
        <dbReference type="Proteomes" id="UP000479043"/>
    </source>
</evidence>
<evidence type="ECO:0000256" key="13">
    <source>
        <dbReference type="ARBA" id="ARBA00049229"/>
    </source>
</evidence>
<comment type="pathway">
    <text evidence="3">Amino-acid biosynthesis; L-isoleucine biosynthesis; L-isoleucine from 2-oxobutanoate: step 4/4.</text>
</comment>
<comment type="pathway">
    <text evidence="4">Amino-acid biosynthesis; L-valine biosynthesis; L-valine from pyruvate: step 4/4.</text>
</comment>
<dbReference type="Pfam" id="PF01063">
    <property type="entry name" value="Aminotran_4"/>
    <property type="match status" value="1"/>
</dbReference>
<comment type="similarity">
    <text evidence="6 14">Belongs to the class-IV pyridoxal-phosphate-dependent aminotransferase family.</text>
</comment>
<name>A0A6L8LLG2_9RHOB</name>
<dbReference type="GO" id="GO:0004084">
    <property type="term" value="F:branched-chain-amino-acid transaminase activity"/>
    <property type="evidence" value="ECO:0007669"/>
    <property type="project" value="UniProtKB-EC"/>
</dbReference>
<comment type="catalytic activity">
    <reaction evidence="11">
        <text>L-valine + 2-oxoglutarate = 3-methyl-2-oxobutanoate + L-glutamate</text>
        <dbReference type="Rhea" id="RHEA:24813"/>
        <dbReference type="ChEBI" id="CHEBI:11851"/>
        <dbReference type="ChEBI" id="CHEBI:16810"/>
        <dbReference type="ChEBI" id="CHEBI:29985"/>
        <dbReference type="ChEBI" id="CHEBI:57762"/>
        <dbReference type="EC" id="2.6.1.42"/>
    </reaction>
</comment>
<comment type="catalytic activity">
    <reaction evidence="13">
        <text>L-leucine + 2-oxoglutarate = 4-methyl-2-oxopentanoate + L-glutamate</text>
        <dbReference type="Rhea" id="RHEA:18321"/>
        <dbReference type="ChEBI" id="CHEBI:16810"/>
        <dbReference type="ChEBI" id="CHEBI:17865"/>
        <dbReference type="ChEBI" id="CHEBI:29985"/>
        <dbReference type="ChEBI" id="CHEBI:57427"/>
        <dbReference type="EC" id="2.6.1.42"/>
    </reaction>
</comment>
<dbReference type="InterPro" id="IPR018300">
    <property type="entry name" value="Aminotrans_IV_CS"/>
</dbReference>
<keyword evidence="16" id="KW-0808">Transferase</keyword>
<proteinExistence type="inferred from homology"/>
<dbReference type="GO" id="GO:0009082">
    <property type="term" value="P:branched-chain amino acid biosynthetic process"/>
    <property type="evidence" value="ECO:0007669"/>
    <property type="project" value="UniProtKB-KW"/>
</dbReference>
<evidence type="ECO:0000256" key="1">
    <source>
        <dbReference type="ARBA" id="ARBA00001933"/>
    </source>
</evidence>
<dbReference type="RefSeq" id="WP_160974391.1">
    <property type="nucleotide sequence ID" value="NZ_WWEN01000006.1"/>
</dbReference>
<dbReference type="EC" id="2.6.1.42" evidence="7"/>
<keyword evidence="10" id="KW-0028">Amino-acid biosynthesis</keyword>
<evidence type="ECO:0000256" key="6">
    <source>
        <dbReference type="ARBA" id="ARBA00009320"/>
    </source>
</evidence>
<evidence type="ECO:0000256" key="7">
    <source>
        <dbReference type="ARBA" id="ARBA00013053"/>
    </source>
</evidence>
<dbReference type="InterPro" id="IPR043131">
    <property type="entry name" value="BCAT-like_N"/>
</dbReference>
<evidence type="ECO:0000256" key="3">
    <source>
        <dbReference type="ARBA" id="ARBA00004824"/>
    </source>
</evidence>
<accession>A0A6L8LLG2</accession>
<evidence type="ECO:0000256" key="2">
    <source>
        <dbReference type="ARBA" id="ARBA00003109"/>
    </source>
</evidence>
<comment type="caution">
    <text evidence="16">The sequence shown here is derived from an EMBL/GenBank/DDBJ whole genome shotgun (WGS) entry which is preliminary data.</text>
</comment>
<evidence type="ECO:0000256" key="8">
    <source>
        <dbReference type="ARBA" id="ARBA00014472"/>
    </source>
</evidence>
<evidence type="ECO:0000256" key="9">
    <source>
        <dbReference type="ARBA" id="ARBA00022898"/>
    </source>
</evidence>
<dbReference type="NCBIfam" id="NF009896">
    <property type="entry name" value="PRK13356.1"/>
    <property type="match status" value="1"/>
</dbReference>
<dbReference type="Gene3D" id="3.20.10.10">
    <property type="entry name" value="D-amino Acid Aminotransferase, subunit A, domain 2"/>
    <property type="match status" value="1"/>
</dbReference>
<sequence length="293" mass="31612">MAIGKGKITTWFEGDWHDGNTPIMGAADHGAWLGSQVFDGARMFEGVLPDLDLHCARLPRSAQALGMIPSVTGEEIAALVRDKVKQAPKGAELYIRPMMWSRDSGAGLIELDPASTGFAICIEELAMPAIEGFSLTVSPYRRPRQDMALTEAKAGSLYANNGRIMVYARQHGFSNALSLDIDGNVAETASTNVFLVRDGVVFTPAPTGCFLNGLTRQRVIGLLRGDGVEVVETALTVEDFRLAEEIFATGNIAKVMPVSRFEERELGIGPVTLRARGLYWDFAHSPAQADSAA</sequence>
<evidence type="ECO:0000256" key="10">
    <source>
        <dbReference type="ARBA" id="ARBA00023304"/>
    </source>
</evidence>
<comment type="cofactor">
    <cofactor evidence="1 15">
        <name>pyridoxal 5'-phosphate</name>
        <dbReference type="ChEBI" id="CHEBI:597326"/>
    </cofactor>
</comment>
<dbReference type="InterPro" id="IPR001544">
    <property type="entry name" value="Aminotrans_IV"/>
</dbReference>
<keyword evidence="9 15" id="KW-0663">Pyridoxal phosphate</keyword>
<evidence type="ECO:0000313" key="16">
    <source>
        <dbReference type="EMBL" id="MYM56483.1"/>
    </source>
</evidence>
<dbReference type="PANTHER" id="PTHR42743">
    <property type="entry name" value="AMINO-ACID AMINOTRANSFERASE"/>
    <property type="match status" value="1"/>
</dbReference>
<dbReference type="GO" id="GO:0005829">
    <property type="term" value="C:cytosol"/>
    <property type="evidence" value="ECO:0007669"/>
    <property type="project" value="TreeGrafter"/>
</dbReference>
<dbReference type="EMBL" id="WWEN01000006">
    <property type="protein sequence ID" value="MYM56483.1"/>
    <property type="molecule type" value="Genomic_DNA"/>
</dbReference>
<dbReference type="Proteomes" id="UP000479043">
    <property type="component" value="Unassembled WGS sequence"/>
</dbReference>
<dbReference type="InterPro" id="IPR050571">
    <property type="entry name" value="Class-IV_PLP-Dep_Aminotrnsfr"/>
</dbReference>
<keyword evidence="16" id="KW-0032">Aminotransferase</keyword>
<dbReference type="InterPro" id="IPR036038">
    <property type="entry name" value="Aminotransferase-like"/>
</dbReference>
<reference evidence="16 17" key="1">
    <citation type="submission" date="2020-01" db="EMBL/GenBank/DDBJ databases">
        <authorList>
            <person name="Chen S."/>
        </authorList>
    </citation>
    <scope>NUCLEOTIDE SEQUENCE [LARGE SCALE GENOMIC DNA]</scope>
    <source>
        <strain evidence="16 17">GS-10</strain>
    </source>
</reference>
<evidence type="ECO:0000256" key="5">
    <source>
        <dbReference type="ARBA" id="ARBA00005072"/>
    </source>
</evidence>
<protein>
    <recommendedName>
        <fullName evidence="8">Probable branched-chain-amino-acid aminotransferase</fullName>
        <ecNumber evidence="7">2.6.1.42</ecNumber>
    </recommendedName>
</protein>
<dbReference type="CDD" id="cd00449">
    <property type="entry name" value="PLPDE_IV"/>
    <property type="match status" value="1"/>
</dbReference>
<evidence type="ECO:0000256" key="12">
    <source>
        <dbReference type="ARBA" id="ARBA00048798"/>
    </source>
</evidence>
<dbReference type="SUPFAM" id="SSF56752">
    <property type="entry name" value="D-aminoacid aminotransferase-like PLP-dependent enzymes"/>
    <property type="match status" value="1"/>
</dbReference>
<dbReference type="InterPro" id="IPR043132">
    <property type="entry name" value="BCAT-like_C"/>
</dbReference>
<dbReference type="PANTHER" id="PTHR42743:SF11">
    <property type="entry name" value="AMINODEOXYCHORISMATE LYASE"/>
    <property type="match status" value="1"/>
</dbReference>
<dbReference type="PROSITE" id="PS00770">
    <property type="entry name" value="AA_TRANSFER_CLASS_4"/>
    <property type="match status" value="1"/>
</dbReference>
<dbReference type="AlphaFoldDB" id="A0A6L8LLG2"/>
<comment type="function">
    <text evidence="2">Acts on leucine, isoleucine and valine.</text>
</comment>
<keyword evidence="17" id="KW-1185">Reference proteome</keyword>
<comment type="pathway">
    <text evidence="5">Amino-acid biosynthesis; L-leucine biosynthesis; L-leucine from 3-methyl-2-oxobutanoate: step 4/4.</text>
</comment>